<proteinExistence type="predicted"/>
<sequence length="95" mass="10744">MAKHLTPNQIIGEIGENAVRGRFLSIGFQFDGRSRLEAGIDGIAEVMENGQPMARMIAVQVKSTDSSRYVSETDESFSYLLRPQDLDYWKARTFQ</sequence>
<gene>
    <name evidence="2" type="ORF">POM99_21140</name>
</gene>
<feature type="domain" description="DUF4365" evidence="1">
    <location>
        <begin position="13"/>
        <end position="91"/>
    </location>
</feature>
<accession>A0ABT6CPI7</accession>
<comment type="caution">
    <text evidence="2">The sequence shown here is derived from an EMBL/GenBank/DDBJ whole genome shotgun (WGS) entry which is preliminary data.</text>
</comment>
<protein>
    <submittedName>
        <fullName evidence="2">DUF4365 domain-containing protein</fullName>
    </submittedName>
</protein>
<name>A0ABT6CPI7_9SPHN</name>
<evidence type="ECO:0000313" key="2">
    <source>
        <dbReference type="EMBL" id="MDF8335716.1"/>
    </source>
</evidence>
<dbReference type="Pfam" id="PF14280">
    <property type="entry name" value="DUF4365"/>
    <property type="match status" value="1"/>
</dbReference>
<dbReference type="EMBL" id="JAROCY010000038">
    <property type="protein sequence ID" value="MDF8335716.1"/>
    <property type="molecule type" value="Genomic_DNA"/>
</dbReference>
<reference evidence="2 3" key="1">
    <citation type="submission" date="2023-03" db="EMBL/GenBank/DDBJ databases">
        <title>Novosphingobium cyanobacteriorum sp. nov., isolated from a eutrophic reservoir during the Microcystis bloom period.</title>
        <authorList>
            <person name="Kang M."/>
            <person name="Le V."/>
            <person name="Ko S.-R."/>
            <person name="Lee S.-A."/>
            <person name="Ahn C.-Y."/>
        </authorList>
    </citation>
    <scope>NUCLEOTIDE SEQUENCE [LARGE SCALE GENOMIC DNA]</scope>
    <source>
        <strain evidence="2 3">HBC54</strain>
    </source>
</reference>
<keyword evidence="3" id="KW-1185">Reference proteome</keyword>
<dbReference type="RefSeq" id="WP_277280666.1">
    <property type="nucleotide sequence ID" value="NZ_JAROCY010000038.1"/>
</dbReference>
<organism evidence="2 3">
    <name type="scientific">Novosphingobium cyanobacteriorum</name>
    <dbReference type="NCBI Taxonomy" id="3024215"/>
    <lineage>
        <taxon>Bacteria</taxon>
        <taxon>Pseudomonadati</taxon>
        <taxon>Pseudomonadota</taxon>
        <taxon>Alphaproteobacteria</taxon>
        <taxon>Sphingomonadales</taxon>
        <taxon>Sphingomonadaceae</taxon>
        <taxon>Novosphingobium</taxon>
    </lineage>
</organism>
<evidence type="ECO:0000259" key="1">
    <source>
        <dbReference type="Pfam" id="PF14280"/>
    </source>
</evidence>
<dbReference type="InterPro" id="IPR025375">
    <property type="entry name" value="DUF4365"/>
</dbReference>
<evidence type="ECO:0000313" key="3">
    <source>
        <dbReference type="Proteomes" id="UP001222770"/>
    </source>
</evidence>
<dbReference type="Proteomes" id="UP001222770">
    <property type="component" value="Unassembled WGS sequence"/>
</dbReference>